<dbReference type="Proteomes" id="UP000323917">
    <property type="component" value="Chromosome"/>
</dbReference>
<sequence length="260" mass="28831" precursor="true">MSRVFFVTSLVLVAFLSLLPSERAVAQFGGGGYGGEGGYGRGGFGGEYGGRQQRDRERSVSTTISDSKAEEKIEAVLNELLKSPLQYEDQPLNEVINTLQDEYDIPIIFDNVALDEVAISPDTEVTINLRNISLRSALNLILKQPGLEDLTYVVSEEVLLITTHERANATLVVQVYRVEDLVNNYSQVPGGNQKNPYSSLSQVISSCVEYDSWMTNGRGEGEIKLMQPGMLVVSQTRHVQEQVGELLEKLRETRAEIEEE</sequence>
<reference evidence="3 4" key="1">
    <citation type="submission" date="2019-08" db="EMBL/GenBank/DDBJ databases">
        <title>Deep-cultivation of Planctomycetes and their phenomic and genomic characterization uncovers novel biology.</title>
        <authorList>
            <person name="Wiegand S."/>
            <person name="Jogler M."/>
            <person name="Boedeker C."/>
            <person name="Pinto D."/>
            <person name="Vollmers J."/>
            <person name="Rivas-Marin E."/>
            <person name="Kohn T."/>
            <person name="Peeters S.H."/>
            <person name="Heuer A."/>
            <person name="Rast P."/>
            <person name="Oberbeckmann S."/>
            <person name="Bunk B."/>
            <person name="Jeske O."/>
            <person name="Meyerdierks A."/>
            <person name="Storesund J.E."/>
            <person name="Kallscheuer N."/>
            <person name="Luecker S."/>
            <person name="Lage O.M."/>
            <person name="Pohl T."/>
            <person name="Merkel B.J."/>
            <person name="Hornburger P."/>
            <person name="Mueller R.-W."/>
            <person name="Bruemmer F."/>
            <person name="Labrenz M."/>
            <person name="Spormann A.M."/>
            <person name="Op den Camp H."/>
            <person name="Overmann J."/>
            <person name="Amann R."/>
            <person name="Jetten M.S.M."/>
            <person name="Mascher T."/>
            <person name="Medema M.H."/>
            <person name="Devos D.P."/>
            <person name="Kaster A.-K."/>
            <person name="Ovreas L."/>
            <person name="Rohde M."/>
            <person name="Galperin M.Y."/>
            <person name="Jogler C."/>
        </authorList>
    </citation>
    <scope>NUCLEOTIDE SEQUENCE [LARGE SCALE GENOMIC DNA]</scope>
    <source>
        <strain evidence="3 4">Pr1d</strain>
    </source>
</reference>
<evidence type="ECO:0000256" key="2">
    <source>
        <dbReference type="SAM" id="SignalP"/>
    </source>
</evidence>
<protein>
    <recommendedName>
        <fullName evidence="5">Secretin/TonB short N-terminal domain-containing protein</fullName>
    </recommendedName>
</protein>
<dbReference type="OrthoDB" id="277020at2"/>
<accession>A0A5B9Q8L7</accession>
<evidence type="ECO:0000256" key="1">
    <source>
        <dbReference type="SAM" id="MobiDB-lite"/>
    </source>
</evidence>
<organism evidence="3 4">
    <name type="scientific">Bythopirellula goksoeyrii</name>
    <dbReference type="NCBI Taxonomy" id="1400387"/>
    <lineage>
        <taxon>Bacteria</taxon>
        <taxon>Pseudomonadati</taxon>
        <taxon>Planctomycetota</taxon>
        <taxon>Planctomycetia</taxon>
        <taxon>Pirellulales</taxon>
        <taxon>Lacipirellulaceae</taxon>
        <taxon>Bythopirellula</taxon>
    </lineage>
</organism>
<feature type="signal peptide" evidence="2">
    <location>
        <begin position="1"/>
        <end position="26"/>
    </location>
</feature>
<evidence type="ECO:0008006" key="5">
    <source>
        <dbReference type="Google" id="ProtNLM"/>
    </source>
</evidence>
<dbReference type="AlphaFoldDB" id="A0A5B9Q8L7"/>
<dbReference type="EMBL" id="CP042913">
    <property type="protein sequence ID" value="QEG33895.1"/>
    <property type="molecule type" value="Genomic_DNA"/>
</dbReference>
<dbReference type="Gene3D" id="3.55.50.30">
    <property type="match status" value="1"/>
</dbReference>
<dbReference type="RefSeq" id="WP_148072608.1">
    <property type="nucleotide sequence ID" value="NZ_CP042913.1"/>
</dbReference>
<evidence type="ECO:0000313" key="4">
    <source>
        <dbReference type="Proteomes" id="UP000323917"/>
    </source>
</evidence>
<feature type="chain" id="PRO_5022658619" description="Secretin/TonB short N-terminal domain-containing protein" evidence="2">
    <location>
        <begin position="27"/>
        <end position="260"/>
    </location>
</feature>
<keyword evidence="4" id="KW-1185">Reference proteome</keyword>
<evidence type="ECO:0000313" key="3">
    <source>
        <dbReference type="EMBL" id="QEG33895.1"/>
    </source>
</evidence>
<proteinExistence type="predicted"/>
<keyword evidence="2" id="KW-0732">Signal</keyword>
<gene>
    <name evidence="3" type="ORF">Pr1d_11650</name>
</gene>
<feature type="region of interest" description="Disordered" evidence="1">
    <location>
        <begin position="44"/>
        <end position="66"/>
    </location>
</feature>
<name>A0A5B9Q8L7_9BACT</name>
<dbReference type="KEGG" id="bgok:Pr1d_11650"/>